<dbReference type="GeneID" id="111111152"/>
<dbReference type="InterPro" id="IPR002668">
    <property type="entry name" value="CNT_N_dom"/>
</dbReference>
<evidence type="ECO:0000256" key="3">
    <source>
        <dbReference type="ARBA" id="ARBA00022475"/>
    </source>
</evidence>
<comment type="subcellular location">
    <subcellularLocation>
        <location evidence="1">Cell membrane</location>
        <topology evidence="1">Multi-pass membrane protein</topology>
    </subcellularLocation>
</comment>
<feature type="transmembrane region" description="Helical" evidence="7">
    <location>
        <begin position="215"/>
        <end position="231"/>
    </location>
</feature>
<feature type="region of interest" description="Disordered" evidence="8">
    <location>
        <begin position="1"/>
        <end position="41"/>
    </location>
</feature>
<dbReference type="GO" id="GO:0005415">
    <property type="term" value="F:nucleoside:sodium symporter activity"/>
    <property type="evidence" value="ECO:0007669"/>
    <property type="project" value="TreeGrafter"/>
</dbReference>
<feature type="transmembrane region" description="Helical" evidence="7">
    <location>
        <begin position="497"/>
        <end position="516"/>
    </location>
</feature>
<dbReference type="Pfam" id="PF07670">
    <property type="entry name" value="Gate"/>
    <property type="match status" value="1"/>
</dbReference>
<dbReference type="KEGG" id="cvn:111111152"/>
<feature type="domain" description="Nucleoside transporter/FeoB GTPase Gate" evidence="11">
    <location>
        <begin position="299"/>
        <end position="395"/>
    </location>
</feature>
<feature type="transmembrane region" description="Helical" evidence="7">
    <location>
        <begin position="636"/>
        <end position="660"/>
    </location>
</feature>
<feature type="transmembrane region" description="Helical" evidence="7">
    <location>
        <begin position="189"/>
        <end position="209"/>
    </location>
</feature>
<keyword evidence="6 7" id="KW-0472">Membrane</keyword>
<feature type="transmembrane region" description="Helical" evidence="7">
    <location>
        <begin position="305"/>
        <end position="326"/>
    </location>
</feature>
<feature type="transmembrane region" description="Helical" evidence="7">
    <location>
        <begin position="402"/>
        <end position="422"/>
    </location>
</feature>
<name>A0A8B8BL43_CRAVI</name>
<dbReference type="InterPro" id="IPR008276">
    <property type="entry name" value="C_nuclsd_transpt"/>
</dbReference>
<gene>
    <name evidence="13" type="primary">LOC111111152</name>
</gene>
<evidence type="ECO:0000313" key="13">
    <source>
        <dbReference type="RefSeq" id="XP_022303666.1"/>
    </source>
</evidence>
<feature type="domain" description="Concentrative nucleoside transporter N-terminal" evidence="9">
    <location>
        <begin position="220"/>
        <end position="291"/>
    </location>
</feature>
<sequence>MDNTVQLQHFKASQPEKWTENEGGHDNQTFSHENGDGPVVEELKPIAQDQVALSNEDVPKNLLKTDNDQRDEISDDDNDDDDDGGNACSRSAKRLQVALYRVYQRHKGKFWNIFYILLFGLYVAYFVYSVNFRFGDEGSWRLVVCTALAVLYISWCLLESFCGENVSLSHCWSKLETSSRKKIQHWFRVILSMILALGAVVYIIIFIAMETPRNLVSLGGLAVFILVFYLFSHNPSKVNWQPVFGGVIIQFYFALIILRWDLGYQAFKWLGDRITEFLAYSDEGAKFVFGADFQKHFFAFKVLPVIVYFSSFVSVCYYLGIMQFLIRNLARFIASVMGTSPAESLNAAGNIFVGQSEAPLMIRPFLSKMTKSELHAICTGGFATVAGSTMGGYIAYKVPANHLLSASVMSAPAALAMAKLFYPETKKTKTGSEVYNIPSGQERNIIEAAAFGASQAIKLVANVAVNLVAFIALVEFLNQTLIWLGNRAGMEKPGDELTFQLICSYVFYPLAFLMGVDTHENNVFKVAELLGYKTFINEFYAYEKLSVYIHNRENLTWYENLARIDNITYTGRWRFDGDDIVYSDFNHTLTKGVLTERSVVISTYALCGFANIASIGIMLGALGAMAPNQRSALAQVVVRAMIAGTVACFMTACIAGLLYAPGI</sequence>
<keyword evidence="7" id="KW-0813">Transport</keyword>
<dbReference type="InterPro" id="IPR011657">
    <property type="entry name" value="CNT_C_dom"/>
</dbReference>
<reference evidence="13" key="1">
    <citation type="submission" date="2025-08" db="UniProtKB">
        <authorList>
            <consortium name="RefSeq"/>
        </authorList>
    </citation>
    <scope>IDENTIFICATION</scope>
    <source>
        <tissue evidence="13">Whole sample</tissue>
    </source>
</reference>
<feature type="domain" description="Concentrative nucleoside transporter C-terminal" evidence="10">
    <location>
        <begin position="402"/>
        <end position="656"/>
    </location>
</feature>
<dbReference type="GO" id="GO:0005886">
    <property type="term" value="C:plasma membrane"/>
    <property type="evidence" value="ECO:0007669"/>
    <property type="project" value="UniProtKB-SubCell"/>
</dbReference>
<dbReference type="NCBIfam" id="TIGR00804">
    <property type="entry name" value="nupC"/>
    <property type="match status" value="1"/>
</dbReference>
<dbReference type="Pfam" id="PF01773">
    <property type="entry name" value="Nucleos_tra2_N"/>
    <property type="match status" value="1"/>
</dbReference>
<comment type="similarity">
    <text evidence="2 7">Belongs to the concentrative nucleoside transporter (CNT) (TC 2.A.41) family.</text>
</comment>
<accession>A0A8B8BL43</accession>
<evidence type="ECO:0000259" key="11">
    <source>
        <dbReference type="Pfam" id="PF07670"/>
    </source>
</evidence>
<evidence type="ECO:0000256" key="8">
    <source>
        <dbReference type="SAM" id="MobiDB-lite"/>
    </source>
</evidence>
<feature type="transmembrane region" description="Helical" evidence="7">
    <location>
        <begin position="374"/>
        <end position="396"/>
    </location>
</feature>
<evidence type="ECO:0000259" key="9">
    <source>
        <dbReference type="Pfam" id="PF01773"/>
    </source>
</evidence>
<keyword evidence="3" id="KW-1003">Cell membrane</keyword>
<dbReference type="OrthoDB" id="6075923at2759"/>
<evidence type="ECO:0000256" key="6">
    <source>
        <dbReference type="ARBA" id="ARBA00023136"/>
    </source>
</evidence>
<dbReference type="InterPro" id="IPR018270">
    <property type="entry name" value="C_nuclsd_transpt_met_bac"/>
</dbReference>
<keyword evidence="12" id="KW-1185">Reference proteome</keyword>
<evidence type="ECO:0000256" key="5">
    <source>
        <dbReference type="ARBA" id="ARBA00022989"/>
    </source>
</evidence>
<feature type="transmembrane region" description="Helical" evidence="7">
    <location>
        <begin position="140"/>
        <end position="158"/>
    </location>
</feature>
<organism evidence="12 13">
    <name type="scientific">Crassostrea virginica</name>
    <name type="common">Eastern oyster</name>
    <dbReference type="NCBI Taxonomy" id="6565"/>
    <lineage>
        <taxon>Eukaryota</taxon>
        <taxon>Metazoa</taxon>
        <taxon>Spiralia</taxon>
        <taxon>Lophotrochozoa</taxon>
        <taxon>Mollusca</taxon>
        <taxon>Bivalvia</taxon>
        <taxon>Autobranchia</taxon>
        <taxon>Pteriomorphia</taxon>
        <taxon>Ostreida</taxon>
        <taxon>Ostreoidea</taxon>
        <taxon>Ostreidae</taxon>
        <taxon>Crassostrea</taxon>
    </lineage>
</organism>
<evidence type="ECO:0000256" key="2">
    <source>
        <dbReference type="ARBA" id="ARBA00009033"/>
    </source>
</evidence>
<evidence type="ECO:0000259" key="10">
    <source>
        <dbReference type="Pfam" id="PF07662"/>
    </source>
</evidence>
<evidence type="ECO:0000256" key="1">
    <source>
        <dbReference type="ARBA" id="ARBA00004651"/>
    </source>
</evidence>
<evidence type="ECO:0000313" key="12">
    <source>
        <dbReference type="Proteomes" id="UP000694844"/>
    </source>
</evidence>
<dbReference type="PANTHER" id="PTHR10590">
    <property type="entry name" value="SODIUM/NUCLEOSIDE COTRANSPORTER"/>
    <property type="match status" value="1"/>
</dbReference>
<feature type="compositionally biased region" description="Acidic residues" evidence="8">
    <location>
        <begin position="73"/>
        <end position="84"/>
    </location>
</feature>
<feature type="transmembrane region" description="Helical" evidence="7">
    <location>
        <begin position="459"/>
        <end position="477"/>
    </location>
</feature>
<keyword evidence="4 7" id="KW-0812">Transmembrane</keyword>
<dbReference type="Pfam" id="PF07662">
    <property type="entry name" value="Nucleos_tra2_C"/>
    <property type="match status" value="1"/>
</dbReference>
<protein>
    <recommendedName>
        <fullName evidence="7">Sodium/nucleoside cotransporter</fullName>
    </recommendedName>
</protein>
<dbReference type="Proteomes" id="UP000694844">
    <property type="component" value="Chromosome 9"/>
</dbReference>
<dbReference type="AlphaFoldDB" id="A0A8B8BL43"/>
<dbReference type="RefSeq" id="XP_022303666.1">
    <property type="nucleotide sequence ID" value="XM_022447958.1"/>
</dbReference>
<feature type="region of interest" description="Disordered" evidence="8">
    <location>
        <begin position="53"/>
        <end position="87"/>
    </location>
</feature>
<proteinExistence type="inferred from homology"/>
<feature type="compositionally biased region" description="Basic and acidic residues" evidence="8">
    <location>
        <begin position="57"/>
        <end position="72"/>
    </location>
</feature>
<dbReference type="PANTHER" id="PTHR10590:SF4">
    <property type="entry name" value="SOLUTE CARRIER FAMILY 28 MEMBER 3"/>
    <property type="match status" value="1"/>
</dbReference>
<feature type="transmembrane region" description="Helical" evidence="7">
    <location>
        <begin position="110"/>
        <end position="128"/>
    </location>
</feature>
<keyword evidence="5 7" id="KW-1133">Transmembrane helix</keyword>
<feature type="transmembrane region" description="Helical" evidence="7">
    <location>
        <begin position="243"/>
        <end position="260"/>
    </location>
</feature>
<evidence type="ECO:0000256" key="4">
    <source>
        <dbReference type="ARBA" id="ARBA00022692"/>
    </source>
</evidence>
<feature type="transmembrane region" description="Helical" evidence="7">
    <location>
        <begin position="599"/>
        <end position="624"/>
    </location>
</feature>
<evidence type="ECO:0000256" key="7">
    <source>
        <dbReference type="RuleBase" id="RU362018"/>
    </source>
</evidence>
<dbReference type="InterPro" id="IPR011642">
    <property type="entry name" value="Gate_dom"/>
</dbReference>